<proteinExistence type="predicted"/>
<dbReference type="PANTHER" id="PTHR30137:SF8">
    <property type="entry name" value="BLR5498 PROTEIN"/>
    <property type="match status" value="1"/>
</dbReference>
<evidence type="ECO:0000256" key="2">
    <source>
        <dbReference type="ARBA" id="ARBA00023033"/>
    </source>
</evidence>
<evidence type="ECO:0000259" key="3">
    <source>
        <dbReference type="Pfam" id="PF00296"/>
    </source>
</evidence>
<dbReference type="Pfam" id="PF00296">
    <property type="entry name" value="Bac_luciferase"/>
    <property type="match status" value="1"/>
</dbReference>
<protein>
    <submittedName>
        <fullName evidence="4">LLM class flavin-dependent oxidoreductase</fullName>
    </submittedName>
</protein>
<evidence type="ECO:0000313" key="4">
    <source>
        <dbReference type="EMBL" id="PHV69060.1"/>
    </source>
</evidence>
<dbReference type="GO" id="GO:0004497">
    <property type="term" value="F:monooxygenase activity"/>
    <property type="evidence" value="ECO:0007669"/>
    <property type="project" value="UniProtKB-KW"/>
</dbReference>
<dbReference type="Proteomes" id="UP000225108">
    <property type="component" value="Unassembled WGS sequence"/>
</dbReference>
<keyword evidence="2" id="KW-0503">Monooxygenase</keyword>
<reference evidence="4 5" key="1">
    <citation type="submission" date="2017-10" db="EMBL/GenBank/DDBJ databases">
        <title>The draft genome sequence of Williamsia sp. BULT 1.1 isolated from the semi-arid grassland soils from South Africa.</title>
        <authorList>
            <person name="Kabwe M.H."/>
            <person name="Govender N."/>
            <person name="Mutseka Lunga P."/>
            <person name="Vikram S."/>
            <person name="Makhalanyane T.P."/>
        </authorList>
    </citation>
    <scope>NUCLEOTIDE SEQUENCE [LARGE SCALE GENOMIC DNA]</scope>
    <source>
        <strain evidence="4 5">BULT 1.1</strain>
    </source>
</reference>
<dbReference type="AlphaFoldDB" id="A0A2G3PTI7"/>
<comment type="caution">
    <text evidence="4">The sequence shown here is derived from an EMBL/GenBank/DDBJ whole genome shotgun (WGS) entry which is preliminary data.</text>
</comment>
<feature type="domain" description="Luciferase-like" evidence="3">
    <location>
        <begin position="8"/>
        <end position="187"/>
    </location>
</feature>
<dbReference type="GO" id="GO:0016705">
    <property type="term" value="F:oxidoreductase activity, acting on paired donors, with incorporation or reduction of molecular oxygen"/>
    <property type="evidence" value="ECO:0007669"/>
    <property type="project" value="InterPro"/>
</dbReference>
<dbReference type="InterPro" id="IPR036661">
    <property type="entry name" value="Luciferase-like_sf"/>
</dbReference>
<organism evidence="4 5">
    <name type="scientific">Williamsia marianensis</name>
    <dbReference type="NCBI Taxonomy" id="85044"/>
    <lineage>
        <taxon>Bacteria</taxon>
        <taxon>Bacillati</taxon>
        <taxon>Actinomycetota</taxon>
        <taxon>Actinomycetes</taxon>
        <taxon>Mycobacteriales</taxon>
        <taxon>Nocardiaceae</taxon>
        <taxon>Williamsia</taxon>
    </lineage>
</organism>
<sequence>MIIGSRPVAARTSRVRIRARAFILPLHDPVRVAEDVAMVDQISDGRVELVIGGGYLQTEFAMFGKSLADRPSLVEEGIGALRSAWTGLPFVYRGRPARVGLKPVQYPHPPLSLGGSSAPAARRAARLQLGFEPTKAHLFQAYVEECSRLGVTPGQRARPMMTSKFLHISTNPEASWQQLLPHLLYDANEYHRWLSAESPNNKPLDEGDLRASGEYLILTPDECLARAEELGEDGLLEFHPLVGGLDPKLGWASLTLFAAEVMPTLDCRSR</sequence>
<evidence type="ECO:0000256" key="1">
    <source>
        <dbReference type="ARBA" id="ARBA00023002"/>
    </source>
</evidence>
<dbReference type="InterPro" id="IPR011251">
    <property type="entry name" value="Luciferase-like_dom"/>
</dbReference>
<dbReference type="PANTHER" id="PTHR30137">
    <property type="entry name" value="LUCIFERASE-LIKE MONOOXYGENASE"/>
    <property type="match status" value="1"/>
</dbReference>
<dbReference type="Gene3D" id="3.20.20.30">
    <property type="entry name" value="Luciferase-like domain"/>
    <property type="match status" value="1"/>
</dbReference>
<accession>A0A2G3PTI7</accession>
<dbReference type="GO" id="GO:0005829">
    <property type="term" value="C:cytosol"/>
    <property type="evidence" value="ECO:0007669"/>
    <property type="project" value="TreeGrafter"/>
</dbReference>
<gene>
    <name evidence="4" type="ORF">CSW57_00025</name>
</gene>
<dbReference type="SUPFAM" id="SSF51679">
    <property type="entry name" value="Bacterial luciferase-like"/>
    <property type="match status" value="1"/>
</dbReference>
<keyword evidence="1" id="KW-0560">Oxidoreductase</keyword>
<dbReference type="InterPro" id="IPR050766">
    <property type="entry name" value="Bact_Lucif_Oxidored"/>
</dbReference>
<dbReference type="EMBL" id="PEBD01000002">
    <property type="protein sequence ID" value="PHV69060.1"/>
    <property type="molecule type" value="Genomic_DNA"/>
</dbReference>
<name>A0A2G3PTI7_WILMA</name>
<evidence type="ECO:0000313" key="5">
    <source>
        <dbReference type="Proteomes" id="UP000225108"/>
    </source>
</evidence>